<dbReference type="EMBL" id="JACHKZ010000021">
    <property type="protein sequence ID" value="MBB6578959.1"/>
    <property type="molecule type" value="Genomic_DNA"/>
</dbReference>
<evidence type="ECO:0000313" key="3">
    <source>
        <dbReference type="Proteomes" id="UP000562492"/>
    </source>
</evidence>
<accession>A0ABR6RIJ6</accession>
<evidence type="ECO:0000256" key="1">
    <source>
        <dbReference type="SAM" id="MobiDB-lite"/>
    </source>
</evidence>
<organism evidence="2 3">
    <name type="scientific">Comamonas odontotermitis</name>
    <dbReference type="NCBI Taxonomy" id="379895"/>
    <lineage>
        <taxon>Bacteria</taxon>
        <taxon>Pseudomonadati</taxon>
        <taxon>Pseudomonadota</taxon>
        <taxon>Betaproteobacteria</taxon>
        <taxon>Burkholderiales</taxon>
        <taxon>Comamonadaceae</taxon>
        <taxon>Comamonas</taxon>
    </lineage>
</organism>
<name>A0ABR6RIJ6_9BURK</name>
<dbReference type="RefSeq" id="WP_184709926.1">
    <property type="nucleotide sequence ID" value="NZ_JACHKZ010000021.1"/>
</dbReference>
<reference evidence="2 3" key="1">
    <citation type="submission" date="2020-08" db="EMBL/GenBank/DDBJ databases">
        <title>Functional genomics of gut bacteria from endangered species of beetles.</title>
        <authorList>
            <person name="Carlos-Shanley C."/>
        </authorList>
    </citation>
    <scope>NUCLEOTIDE SEQUENCE [LARGE SCALE GENOMIC DNA]</scope>
    <source>
        <strain evidence="2 3">S00124</strain>
    </source>
</reference>
<feature type="compositionally biased region" description="Basic and acidic residues" evidence="1">
    <location>
        <begin position="52"/>
        <end position="61"/>
    </location>
</feature>
<comment type="caution">
    <text evidence="2">The sequence shown here is derived from an EMBL/GenBank/DDBJ whole genome shotgun (WGS) entry which is preliminary data.</text>
</comment>
<feature type="compositionally biased region" description="Basic and acidic residues" evidence="1">
    <location>
        <begin position="89"/>
        <end position="105"/>
    </location>
</feature>
<evidence type="ECO:0000313" key="2">
    <source>
        <dbReference type="EMBL" id="MBB6578959.1"/>
    </source>
</evidence>
<gene>
    <name evidence="2" type="ORF">HNP33_003064</name>
</gene>
<proteinExistence type="predicted"/>
<protein>
    <submittedName>
        <fullName evidence="2">ElaB/YqjD/DUF883 family membrane-anchored ribosome-binding protein</fullName>
    </submittedName>
</protein>
<dbReference type="Proteomes" id="UP000562492">
    <property type="component" value="Unassembled WGS sequence"/>
</dbReference>
<feature type="region of interest" description="Disordered" evidence="1">
    <location>
        <begin position="1"/>
        <end position="110"/>
    </location>
</feature>
<keyword evidence="3" id="KW-1185">Reference proteome</keyword>
<sequence length="339" mass="36852">MANPEADQIPENLSPTEALALYEKLSAGEPDDAEKVEPENQPAADSTATTEKVNEPEKSPGDGEDEPQTADGIQSKNGKHVLPFTVLAGEREQRQAAQRERDELNAKYQQAQTELEQLRAKQNSNTGDADTERATELMDKAGELTDAELQELKEDFPTVYKAVAKLQGIGKNLEDQITAKVDPMQKAYESAQERQAHQAREAVQEAIDAVPKLVHIQANDPAMFAVTQQFDELLMKQPAWADKPMAERFAKAVEMAESSTGKTIEIGTTKASAADLKAAAVAKAKEQHSEMPVSLQQFPAGAAPKETAIDEIQNLSAAQIAQKLQSMSPAEQAAYFAKL</sequence>